<dbReference type="AlphaFoldDB" id="A0A562WPT5"/>
<evidence type="ECO:0000313" key="3">
    <source>
        <dbReference type="Proteomes" id="UP000319728"/>
    </source>
</evidence>
<dbReference type="PANTHER" id="PTHR43194:SF2">
    <property type="entry name" value="PEROXISOMAL MEMBRANE PROTEIN LPX1"/>
    <property type="match status" value="1"/>
</dbReference>
<organism evidence="2 3">
    <name type="scientific">Micromonospora sagamiensis</name>
    <dbReference type="NCBI Taxonomy" id="47875"/>
    <lineage>
        <taxon>Bacteria</taxon>
        <taxon>Bacillati</taxon>
        <taxon>Actinomycetota</taxon>
        <taxon>Actinomycetes</taxon>
        <taxon>Micromonosporales</taxon>
        <taxon>Micromonosporaceae</taxon>
        <taxon>Micromonospora</taxon>
    </lineage>
</organism>
<dbReference type="SUPFAM" id="SSF53474">
    <property type="entry name" value="alpha/beta-Hydrolases"/>
    <property type="match status" value="1"/>
</dbReference>
<dbReference type="InterPro" id="IPR000073">
    <property type="entry name" value="AB_hydrolase_1"/>
</dbReference>
<name>A0A562WPT5_9ACTN</name>
<dbReference type="OrthoDB" id="3400345at2"/>
<feature type="domain" description="AB hydrolase-1" evidence="1">
    <location>
        <begin position="21"/>
        <end position="263"/>
    </location>
</feature>
<gene>
    <name evidence="2" type="ORF">JD81_04980</name>
</gene>
<dbReference type="Pfam" id="PF00561">
    <property type="entry name" value="Abhydrolase_1"/>
    <property type="match status" value="1"/>
</dbReference>
<dbReference type="PANTHER" id="PTHR43194">
    <property type="entry name" value="HYDROLASE ALPHA/BETA FOLD FAMILY"/>
    <property type="match status" value="1"/>
</dbReference>
<dbReference type="RefSeq" id="WP_145820193.1">
    <property type="nucleotide sequence ID" value="NZ_AP023438.1"/>
</dbReference>
<protein>
    <submittedName>
        <fullName evidence="2">Pimeloyl-ACP methyl ester carboxylesterase</fullName>
    </submittedName>
</protein>
<dbReference type="EMBL" id="VLLP01000001">
    <property type="protein sequence ID" value="TWJ31424.1"/>
    <property type="molecule type" value="Genomic_DNA"/>
</dbReference>
<accession>A0A562WPT5</accession>
<dbReference type="Gene3D" id="3.40.50.1820">
    <property type="entry name" value="alpha/beta hydrolase"/>
    <property type="match status" value="1"/>
</dbReference>
<dbReference type="GO" id="GO:0003824">
    <property type="term" value="F:catalytic activity"/>
    <property type="evidence" value="ECO:0007669"/>
    <property type="project" value="UniProtKB-ARBA"/>
</dbReference>
<evidence type="ECO:0000313" key="2">
    <source>
        <dbReference type="EMBL" id="TWJ31424.1"/>
    </source>
</evidence>
<dbReference type="InterPro" id="IPR050228">
    <property type="entry name" value="Carboxylesterase_BioH"/>
</dbReference>
<dbReference type="InterPro" id="IPR029058">
    <property type="entry name" value="AB_hydrolase_fold"/>
</dbReference>
<reference evidence="2 3" key="1">
    <citation type="submission" date="2019-07" db="EMBL/GenBank/DDBJ databases">
        <title>R&amp;d 2014.</title>
        <authorList>
            <person name="Klenk H.-P."/>
        </authorList>
    </citation>
    <scope>NUCLEOTIDE SEQUENCE [LARGE SCALE GENOMIC DNA]</scope>
    <source>
        <strain evidence="2 3">DSM 43912</strain>
    </source>
</reference>
<sequence length="289" mass="31887">MPEVTLSAGTIDYDDTGGAGPVVVLLHGVAMDASLWRNVVPALAPDYRCITPTLPLGGHRRPMRPDADLGMHGMVKLVAEFLDALDLRDVALVANDWGGPQVLIADGLADRVGRLVLSSCEAYDNYPPGQPGKSLFQMSKLPGGLLLAATALRFRLLQRLPTTFGLMAKRPVPRDVMRRWSQPMQTDPAIRRDLRKYVLSVPDKAELADIAKRAVAFERPTLIVWATEDRVMPVEHGRRLAREFPDAELVEIDDSYALIPEDRPEALVAALREFLRRTDDADGRGRAPQ</sequence>
<keyword evidence="3" id="KW-1185">Reference proteome</keyword>
<comment type="caution">
    <text evidence="2">The sequence shown here is derived from an EMBL/GenBank/DDBJ whole genome shotgun (WGS) entry which is preliminary data.</text>
</comment>
<dbReference type="Proteomes" id="UP000319728">
    <property type="component" value="Unassembled WGS sequence"/>
</dbReference>
<evidence type="ECO:0000259" key="1">
    <source>
        <dbReference type="Pfam" id="PF00561"/>
    </source>
</evidence>
<proteinExistence type="predicted"/>